<protein>
    <recommendedName>
        <fullName evidence="3">Resolvase-like protein</fullName>
    </recommendedName>
</protein>
<proteinExistence type="predicted"/>
<organism evidence="1 2">
    <name type="scientific">Actinocrispum wychmicini</name>
    <dbReference type="NCBI Taxonomy" id="1213861"/>
    <lineage>
        <taxon>Bacteria</taxon>
        <taxon>Bacillati</taxon>
        <taxon>Actinomycetota</taxon>
        <taxon>Actinomycetes</taxon>
        <taxon>Pseudonocardiales</taxon>
        <taxon>Pseudonocardiaceae</taxon>
        <taxon>Actinocrispum</taxon>
    </lineage>
</organism>
<accession>A0A4R2JTQ8</accession>
<gene>
    <name evidence="1" type="ORF">EV192_102520</name>
</gene>
<sequence length="137" mass="15341">MTCVMGSRHGRLPGVTIRELPLVRVRVLSSAVRDAGKPRVHGYVWASRPDALRARQDLLTCWTYEQGWLLSKIFTDERPGFGPGMSALLRAIQTTDTHAVVMFSDEGAARALARRIDRSGTPCLMLPSDLDCFHYFH</sequence>
<dbReference type="AlphaFoldDB" id="A0A4R2JTQ8"/>
<evidence type="ECO:0008006" key="3">
    <source>
        <dbReference type="Google" id="ProtNLM"/>
    </source>
</evidence>
<dbReference type="EMBL" id="SLWS01000002">
    <property type="protein sequence ID" value="TCO62382.1"/>
    <property type="molecule type" value="Genomic_DNA"/>
</dbReference>
<comment type="caution">
    <text evidence="1">The sequence shown here is derived from an EMBL/GenBank/DDBJ whole genome shotgun (WGS) entry which is preliminary data.</text>
</comment>
<evidence type="ECO:0000313" key="1">
    <source>
        <dbReference type="EMBL" id="TCO62382.1"/>
    </source>
</evidence>
<reference evidence="1 2" key="1">
    <citation type="submission" date="2019-03" db="EMBL/GenBank/DDBJ databases">
        <title>Genomic Encyclopedia of Type Strains, Phase IV (KMG-IV): sequencing the most valuable type-strain genomes for metagenomic binning, comparative biology and taxonomic classification.</title>
        <authorList>
            <person name="Goeker M."/>
        </authorList>
    </citation>
    <scope>NUCLEOTIDE SEQUENCE [LARGE SCALE GENOMIC DNA]</scope>
    <source>
        <strain evidence="1 2">DSM 45934</strain>
    </source>
</reference>
<keyword evidence="2" id="KW-1185">Reference proteome</keyword>
<dbReference type="Proteomes" id="UP000295680">
    <property type="component" value="Unassembled WGS sequence"/>
</dbReference>
<evidence type="ECO:0000313" key="2">
    <source>
        <dbReference type="Proteomes" id="UP000295680"/>
    </source>
</evidence>
<name>A0A4R2JTQ8_9PSEU</name>